<dbReference type="OrthoDB" id="187863at2"/>
<sequence length="213" mass="23785">MRRFLKDNGLTIALIALFLLSLVGMVVAGLSHVNETLMRHHRAPLGLFEYLKSGEFLSALFENWESEFLQMGVYVVLTAMLFQRGSAESRDPDQDRAPSSQRPSPAASRFHPAIEFLYAHSLGIALFALFASSFVFHVIASFRAAREEAVQHGAALAAFWPYLLDSGLWFESFQNWQSEFMSTAALVLLSIYLRQKGSPESKPVQASNHQTGD</sequence>
<feature type="compositionally biased region" description="Basic and acidic residues" evidence="1">
    <location>
        <begin position="87"/>
        <end position="96"/>
    </location>
</feature>
<evidence type="ECO:0000313" key="3">
    <source>
        <dbReference type="EMBL" id="OYR17189.1"/>
    </source>
</evidence>
<evidence type="ECO:0000256" key="1">
    <source>
        <dbReference type="SAM" id="MobiDB-lite"/>
    </source>
</evidence>
<proteinExistence type="predicted"/>
<feature type="compositionally biased region" description="Low complexity" evidence="1">
    <location>
        <begin position="97"/>
        <end position="107"/>
    </location>
</feature>
<dbReference type="Proteomes" id="UP000216345">
    <property type="component" value="Unassembled WGS sequence"/>
</dbReference>
<protein>
    <submittedName>
        <fullName evidence="3">Putative transmembrane protein</fullName>
    </submittedName>
</protein>
<dbReference type="EMBL" id="NNRK01000020">
    <property type="protein sequence ID" value="OYR17189.1"/>
    <property type="molecule type" value="Genomic_DNA"/>
</dbReference>
<name>A0A256FQR1_9HYPH</name>
<organism evidence="3 4">
    <name type="scientific">Brucella rhizosphaerae</name>
    <dbReference type="NCBI Taxonomy" id="571254"/>
    <lineage>
        <taxon>Bacteria</taxon>
        <taxon>Pseudomonadati</taxon>
        <taxon>Pseudomonadota</taxon>
        <taxon>Alphaproteobacteria</taxon>
        <taxon>Hyphomicrobiales</taxon>
        <taxon>Brucellaceae</taxon>
        <taxon>Brucella/Ochrobactrum group</taxon>
        <taxon>Brucella</taxon>
    </lineage>
</organism>
<keyword evidence="2 3" id="KW-0812">Transmembrane</keyword>
<accession>A0A256FQR1</accession>
<keyword evidence="2" id="KW-1133">Transmembrane helix</keyword>
<feature type="transmembrane region" description="Helical" evidence="2">
    <location>
        <begin position="117"/>
        <end position="140"/>
    </location>
</feature>
<dbReference type="InterPro" id="IPR046657">
    <property type="entry name" value="DUF6766"/>
</dbReference>
<keyword evidence="2" id="KW-0472">Membrane</keyword>
<feature type="region of interest" description="Disordered" evidence="1">
    <location>
        <begin position="87"/>
        <end position="107"/>
    </location>
</feature>
<comment type="caution">
    <text evidence="3">The sequence shown here is derived from an EMBL/GenBank/DDBJ whole genome shotgun (WGS) entry which is preliminary data.</text>
</comment>
<dbReference type="AlphaFoldDB" id="A0A256FQR1"/>
<evidence type="ECO:0000256" key="2">
    <source>
        <dbReference type="SAM" id="Phobius"/>
    </source>
</evidence>
<keyword evidence="4" id="KW-1185">Reference proteome</keyword>
<reference evidence="3 4" key="1">
    <citation type="submission" date="2017-07" db="EMBL/GenBank/DDBJ databases">
        <title>Phylogenetic study on the rhizospheric bacterium Ochrobactrum sp. A44.</title>
        <authorList>
            <person name="Krzyzanowska D.M."/>
            <person name="Ossowicki A."/>
            <person name="Rajewska M."/>
            <person name="Maciag T."/>
            <person name="Kaczynski Z."/>
            <person name="Czerwicka M."/>
            <person name="Jafra S."/>
        </authorList>
    </citation>
    <scope>NUCLEOTIDE SEQUENCE [LARGE SCALE GENOMIC DNA]</scope>
    <source>
        <strain evidence="3 4">PR17</strain>
    </source>
</reference>
<evidence type="ECO:0000313" key="4">
    <source>
        <dbReference type="Proteomes" id="UP000216345"/>
    </source>
</evidence>
<dbReference type="Pfam" id="PF20554">
    <property type="entry name" value="DUF6766"/>
    <property type="match status" value="1"/>
</dbReference>
<gene>
    <name evidence="3" type="ORF">CEV32_4018</name>
</gene>